<accession>A0ABY7Z0Y0</accession>
<protein>
    <recommendedName>
        <fullName evidence="3">Amidohydrolase-related domain-containing protein</fullName>
    </recommendedName>
</protein>
<reference evidence="1 2" key="1">
    <citation type="submission" date="2023-02" db="EMBL/GenBank/DDBJ databases">
        <title>Devosia chondri sp. nov., isolated from the phycosphere of marine algae.</title>
        <authorList>
            <person name="Kim J.M."/>
            <person name="Lee J.K."/>
            <person name="Choi B.J."/>
            <person name="Bayburt H."/>
            <person name="Jeon C.O."/>
        </authorList>
    </citation>
    <scope>NUCLEOTIDE SEQUENCE [LARGE SCALE GENOMIC DNA]</scope>
    <source>
        <strain evidence="1 2">G2-5</strain>
    </source>
</reference>
<dbReference type="RefSeq" id="WP_282212757.1">
    <property type="nucleotide sequence ID" value="NZ_CP118247.1"/>
</dbReference>
<evidence type="ECO:0000313" key="1">
    <source>
        <dbReference type="EMBL" id="WDR07244.1"/>
    </source>
</evidence>
<gene>
    <name evidence="1" type="ORF">PSQ90_07415</name>
</gene>
<evidence type="ECO:0008006" key="3">
    <source>
        <dbReference type="Google" id="ProtNLM"/>
    </source>
</evidence>
<dbReference type="Proteomes" id="UP001222118">
    <property type="component" value="Chromosome"/>
</dbReference>
<sequence>MATRNPGRFLNGIGALEIGARADLMLFGWHPGATELNVVQTYLAGERVW</sequence>
<proteinExistence type="predicted"/>
<name>A0ABY7Z0Y0_9HYPH</name>
<evidence type="ECO:0000313" key="2">
    <source>
        <dbReference type="Proteomes" id="UP001222118"/>
    </source>
</evidence>
<keyword evidence="2" id="KW-1185">Reference proteome</keyword>
<organism evidence="1 2">
    <name type="scientific">Devosia rhodophyticola</name>
    <dbReference type="NCBI Taxonomy" id="3026423"/>
    <lineage>
        <taxon>Bacteria</taxon>
        <taxon>Pseudomonadati</taxon>
        <taxon>Pseudomonadota</taxon>
        <taxon>Alphaproteobacteria</taxon>
        <taxon>Hyphomicrobiales</taxon>
        <taxon>Devosiaceae</taxon>
        <taxon>Devosia</taxon>
    </lineage>
</organism>
<dbReference type="EMBL" id="CP118247">
    <property type="protein sequence ID" value="WDR07244.1"/>
    <property type="molecule type" value="Genomic_DNA"/>
</dbReference>